<dbReference type="AlphaFoldDB" id="A0A3P6DZ61"/>
<name>A0A3P6DZ61_BRAOL</name>
<evidence type="ECO:0000313" key="1">
    <source>
        <dbReference type="EMBL" id="VDD32308.1"/>
    </source>
</evidence>
<dbReference type="EMBL" id="LR031875">
    <property type="protein sequence ID" value="VDD32308.1"/>
    <property type="molecule type" value="Genomic_DNA"/>
</dbReference>
<reference evidence="1" key="1">
    <citation type="submission" date="2018-11" db="EMBL/GenBank/DDBJ databases">
        <authorList>
            <consortium name="Genoscope - CEA"/>
            <person name="William W."/>
        </authorList>
    </citation>
    <scope>NUCLEOTIDE SEQUENCE</scope>
</reference>
<sequence>MQQPCLRKPKQIKVPLRFRKTGLRLPQFRISIKANSMLISQDLRASLSSPHHPPVNHPRNWTLLLVMRTTQGIPRMNS</sequence>
<proteinExistence type="predicted"/>
<protein>
    <submittedName>
        <fullName evidence="1">Uncharacterized protein</fullName>
    </submittedName>
</protein>
<gene>
    <name evidence="1" type="ORF">BOLC9T57631H</name>
</gene>
<accession>A0A3P6DZ61</accession>
<organism evidence="1">
    <name type="scientific">Brassica oleracea</name>
    <name type="common">Wild cabbage</name>
    <dbReference type="NCBI Taxonomy" id="3712"/>
    <lineage>
        <taxon>Eukaryota</taxon>
        <taxon>Viridiplantae</taxon>
        <taxon>Streptophyta</taxon>
        <taxon>Embryophyta</taxon>
        <taxon>Tracheophyta</taxon>
        <taxon>Spermatophyta</taxon>
        <taxon>Magnoliopsida</taxon>
        <taxon>eudicotyledons</taxon>
        <taxon>Gunneridae</taxon>
        <taxon>Pentapetalae</taxon>
        <taxon>rosids</taxon>
        <taxon>malvids</taxon>
        <taxon>Brassicales</taxon>
        <taxon>Brassicaceae</taxon>
        <taxon>Brassiceae</taxon>
        <taxon>Brassica</taxon>
    </lineage>
</organism>